<accession>A0A916JU44</accession>
<dbReference type="PANTHER" id="PTHR43280:SF2">
    <property type="entry name" value="HTH-TYPE TRANSCRIPTIONAL REGULATOR EXSA"/>
    <property type="match status" value="1"/>
</dbReference>
<feature type="domain" description="HTH araC/xylS-type" evidence="3">
    <location>
        <begin position="651"/>
        <end position="750"/>
    </location>
</feature>
<keyword evidence="2" id="KW-0812">Transmembrane</keyword>
<proteinExistence type="predicted"/>
<evidence type="ECO:0000256" key="1">
    <source>
        <dbReference type="ARBA" id="ARBA00023125"/>
    </source>
</evidence>
<dbReference type="InterPro" id="IPR041522">
    <property type="entry name" value="CdaR_GGDEF"/>
</dbReference>
<keyword evidence="2" id="KW-1133">Transmembrane helix</keyword>
<evidence type="ECO:0000256" key="2">
    <source>
        <dbReference type="SAM" id="Phobius"/>
    </source>
</evidence>
<sequence length="754" mass="86226">MLRRRNSMFYKLFVSYLVIFMTPLLTLGGIVYYLNVVNYQHEVSEANVTKLTQIRNQIDLELKSLREIVYHLSSELELQQDAAADDKAKLRMMVPQLEAYKEHYPFIDEIMYYRRGDTTVYLTTGAYEYSAFEKGVKGDYDWMGASFFKELNSVSAPKTKRIVEKESALSRSGNVLAFMFPVPLLKSIPQGTVLFTIKESEIMSKFQNFFGNLEAAIFIYDPYYSSLVSLHSNVDFPDAAMLEEQLRMSKGTGVSNVNAGHMSLTVTRMVSEETDWSYIVAMPGSFFYKRVIAMRTLIVCTIIALVTIGLIGAFLLSRRNYRPIKALAAYFKKTDYEQHGGEGGNEFELIRNSFESAVRRNQEMLAQMNAQRPFIKDQCLLTLLKGKSIAADERDYLIKCSNLMLHGDAYFCMALSVHAGEARGYDLGHVVALIENVYFAQDRCYGVEIAGEQYIAIIAVLQEAPADERGRQTEMADQLVRLAKDNLGLQTTVGIGTMYRSLEHVAASYLESTATLLDHRGNERSAIYFFDDIDARQQQIHWFPIKEQALLMQSLKQGDEAVALETLKALLAQMTEVTPSYLMVRCLCFDIVNQIFKLINQMNLHNLSFDMKGLLRFNSLEEFQAGMEMFIVYFCTQVNHYREQQKHQLKNGIITYINEHYKDNDVSLEQIADKFHLSVSFLSRFVKEETGVNFVDYLTGLRIKEVKLQLQHTDKLIQDIVTDVGYLNIPSFVRKFKALEGVTPGQYRQLVGKQ</sequence>
<dbReference type="AlphaFoldDB" id="A0A916JU44"/>
<dbReference type="Pfam" id="PF12833">
    <property type="entry name" value="HTH_18"/>
    <property type="match status" value="1"/>
</dbReference>
<reference evidence="4" key="1">
    <citation type="submission" date="2021-06" db="EMBL/GenBank/DDBJ databases">
        <authorList>
            <person name="Criscuolo A."/>
        </authorList>
    </citation>
    <scope>NUCLEOTIDE SEQUENCE</scope>
    <source>
        <strain evidence="4">CIP111600</strain>
    </source>
</reference>
<dbReference type="EMBL" id="CAJVAS010000001">
    <property type="protein sequence ID" value="CAG7600913.1"/>
    <property type="molecule type" value="Genomic_DNA"/>
</dbReference>
<gene>
    <name evidence="4" type="primary">yesS_2</name>
    <name evidence="4" type="ORF">PAESOLCIP111_00437</name>
</gene>
<dbReference type="SMART" id="SM00342">
    <property type="entry name" value="HTH_ARAC"/>
    <property type="match status" value="1"/>
</dbReference>
<dbReference type="RefSeq" id="WP_218090244.1">
    <property type="nucleotide sequence ID" value="NZ_CAJVAS010000001.1"/>
</dbReference>
<dbReference type="InterPro" id="IPR018060">
    <property type="entry name" value="HTH_AraC"/>
</dbReference>
<dbReference type="Proteomes" id="UP000693672">
    <property type="component" value="Unassembled WGS sequence"/>
</dbReference>
<keyword evidence="2" id="KW-0472">Membrane</keyword>
<feature type="transmembrane region" description="Helical" evidence="2">
    <location>
        <begin position="292"/>
        <end position="316"/>
    </location>
</feature>
<dbReference type="Pfam" id="PF17853">
    <property type="entry name" value="GGDEF_2"/>
    <property type="match status" value="1"/>
</dbReference>
<evidence type="ECO:0000313" key="5">
    <source>
        <dbReference type="Proteomes" id="UP000693672"/>
    </source>
</evidence>
<dbReference type="GO" id="GO:0043565">
    <property type="term" value="F:sequence-specific DNA binding"/>
    <property type="evidence" value="ECO:0007669"/>
    <property type="project" value="InterPro"/>
</dbReference>
<keyword evidence="1" id="KW-0238">DNA-binding</keyword>
<feature type="transmembrane region" description="Helical" evidence="2">
    <location>
        <begin position="12"/>
        <end position="34"/>
    </location>
</feature>
<evidence type="ECO:0000259" key="3">
    <source>
        <dbReference type="PROSITE" id="PS01124"/>
    </source>
</evidence>
<protein>
    <submittedName>
        <fullName evidence="4">HTH-type transcriptional regulator YesS</fullName>
    </submittedName>
</protein>
<dbReference type="PANTHER" id="PTHR43280">
    <property type="entry name" value="ARAC-FAMILY TRANSCRIPTIONAL REGULATOR"/>
    <property type="match status" value="1"/>
</dbReference>
<comment type="caution">
    <text evidence="4">The sequence shown here is derived from an EMBL/GenBank/DDBJ whole genome shotgun (WGS) entry which is preliminary data.</text>
</comment>
<dbReference type="GO" id="GO:0003700">
    <property type="term" value="F:DNA-binding transcription factor activity"/>
    <property type="evidence" value="ECO:0007669"/>
    <property type="project" value="InterPro"/>
</dbReference>
<keyword evidence="5" id="KW-1185">Reference proteome</keyword>
<name>A0A916JU44_9BACL</name>
<evidence type="ECO:0000313" key="4">
    <source>
        <dbReference type="EMBL" id="CAG7600913.1"/>
    </source>
</evidence>
<dbReference type="PROSITE" id="PS01124">
    <property type="entry name" value="HTH_ARAC_FAMILY_2"/>
    <property type="match status" value="1"/>
</dbReference>
<organism evidence="4 5">
    <name type="scientific">Paenibacillus solanacearum</name>
    <dbReference type="NCBI Taxonomy" id="2048548"/>
    <lineage>
        <taxon>Bacteria</taxon>
        <taxon>Bacillati</taxon>
        <taxon>Bacillota</taxon>
        <taxon>Bacilli</taxon>
        <taxon>Bacillales</taxon>
        <taxon>Paenibacillaceae</taxon>
        <taxon>Paenibacillus</taxon>
    </lineage>
</organism>